<sequence>MSDPALRTLQQVFGYEAFRGEQHTIIQHVIAGGDALVLMPTGGGKSLCYQIPALVRAGTGVVVSPLIALMQDQVDALTELGVRAAYLNSSQDWQTARQVEKQFLAGELDLLYVAPERLLTDRCLDMLARGHIALFAIDEAHCVSQWGHDFRPEYLGLSFLAQRWPDVPRIALTATATAETRTEIAQRLHLEQAPHFVASFDRPNISYHIVEKTEVRKQLLQFIQQYHRGDCGIVYALSRNRVEETAAFLQSHGVSALAYHAGLPAEQRAAHQSRFLREDGVVMVATIAFGMGVNKPDVRFVAHIDLPKSIEGYYQETGRAGRDGEPATAWLAYGLQDVVQLHRMVAESNGDVQHQRNQARKIDAMLGLCETVTCRRQLLLDYFGQPIEPCGNCDVCLDPPQTWDGTVAAQKLLSTIYRLWRECGQAYGAGHVIDILRGRETERVQQNRHQALSVFGVGADLSVKEWRRILRQLIAYKLIEVQAHQFGTLTLTEHSRAVLKGERAVMLRKDSHTKPVGASRPQEEQLPPVAQACFERLRQWRAQVAKEHEVPPYIIFNNATLKEVALLRPATLNELGRISGIGARKLAAYGEAVLACLDAYEQALVE</sequence>
<dbReference type="PROSITE" id="PS50967">
    <property type="entry name" value="HRDC"/>
    <property type="match status" value="1"/>
</dbReference>
<evidence type="ECO:0000256" key="14">
    <source>
        <dbReference type="ARBA" id="ARBA00023235"/>
    </source>
</evidence>
<keyword evidence="12" id="KW-0233">DNA recombination</keyword>
<evidence type="ECO:0000256" key="6">
    <source>
        <dbReference type="ARBA" id="ARBA00022763"/>
    </source>
</evidence>
<gene>
    <name evidence="20" type="primary">recQ</name>
    <name evidence="20" type="ORF">GCM10023337_07730</name>
</gene>
<keyword evidence="4" id="KW-0479">Metal-binding</keyword>
<comment type="similarity">
    <text evidence="3">Belongs to the helicase family. RecQ subfamily.</text>
</comment>
<keyword evidence="13" id="KW-0234">DNA repair</keyword>
<dbReference type="PROSITE" id="PS51194">
    <property type="entry name" value="HELICASE_CTER"/>
    <property type="match status" value="1"/>
</dbReference>
<evidence type="ECO:0000256" key="3">
    <source>
        <dbReference type="ARBA" id="ARBA00005446"/>
    </source>
</evidence>
<keyword evidence="6" id="KW-0227">DNA damage</keyword>
<evidence type="ECO:0000256" key="4">
    <source>
        <dbReference type="ARBA" id="ARBA00022723"/>
    </source>
</evidence>
<evidence type="ECO:0000313" key="20">
    <source>
        <dbReference type="EMBL" id="GAA5087382.1"/>
    </source>
</evidence>
<evidence type="ECO:0000259" key="18">
    <source>
        <dbReference type="PROSITE" id="PS51192"/>
    </source>
</evidence>
<keyword evidence="7" id="KW-0378">Hydrolase</keyword>
<evidence type="ECO:0000259" key="19">
    <source>
        <dbReference type="PROSITE" id="PS51194"/>
    </source>
</evidence>
<dbReference type="InterPro" id="IPR006293">
    <property type="entry name" value="DNA_helicase_ATP-dep_RecQ_bac"/>
</dbReference>
<dbReference type="Gene3D" id="1.10.150.80">
    <property type="entry name" value="HRDC domain"/>
    <property type="match status" value="1"/>
</dbReference>
<feature type="domain" description="Helicase C-terminal" evidence="19">
    <location>
        <begin position="218"/>
        <end position="363"/>
    </location>
</feature>
<keyword evidence="14" id="KW-0413">Isomerase</keyword>
<dbReference type="Gene3D" id="3.40.50.300">
    <property type="entry name" value="P-loop containing nucleotide triphosphate hydrolases"/>
    <property type="match status" value="2"/>
</dbReference>
<evidence type="ECO:0000313" key="21">
    <source>
        <dbReference type="Proteomes" id="UP001500227"/>
    </source>
</evidence>
<dbReference type="InterPro" id="IPR011545">
    <property type="entry name" value="DEAD/DEAH_box_helicase_dom"/>
</dbReference>
<evidence type="ECO:0000256" key="15">
    <source>
        <dbReference type="ARBA" id="ARBA00034617"/>
    </source>
</evidence>
<evidence type="ECO:0000256" key="8">
    <source>
        <dbReference type="ARBA" id="ARBA00022806"/>
    </source>
</evidence>
<reference evidence="21" key="1">
    <citation type="journal article" date="2019" name="Int. J. Syst. Evol. Microbiol.">
        <title>The Global Catalogue of Microorganisms (GCM) 10K type strain sequencing project: providing services to taxonomists for standard genome sequencing and annotation.</title>
        <authorList>
            <consortium name="The Broad Institute Genomics Platform"/>
            <consortium name="The Broad Institute Genome Sequencing Center for Infectious Disease"/>
            <person name="Wu L."/>
            <person name="Ma J."/>
        </authorList>
    </citation>
    <scope>NUCLEOTIDE SEQUENCE [LARGE SCALE GENOMIC DNA]</scope>
    <source>
        <strain evidence="21">JCM 18423</strain>
    </source>
</reference>
<comment type="cofactor">
    <cofactor evidence="1">
        <name>Mg(2+)</name>
        <dbReference type="ChEBI" id="CHEBI:18420"/>
    </cofactor>
</comment>
<dbReference type="NCBIfam" id="TIGR01389">
    <property type="entry name" value="recQ"/>
    <property type="match status" value="1"/>
</dbReference>
<dbReference type="InterPro" id="IPR002121">
    <property type="entry name" value="HRDC_dom"/>
</dbReference>
<dbReference type="InterPro" id="IPR044876">
    <property type="entry name" value="HRDC_dom_sf"/>
</dbReference>
<keyword evidence="5" id="KW-0547">Nucleotide-binding</keyword>
<evidence type="ECO:0000256" key="2">
    <source>
        <dbReference type="ARBA" id="ARBA00001947"/>
    </source>
</evidence>
<dbReference type="SUPFAM" id="SSF47819">
    <property type="entry name" value="HRDC-like"/>
    <property type="match status" value="1"/>
</dbReference>
<dbReference type="Pfam" id="PF00271">
    <property type="entry name" value="Helicase_C"/>
    <property type="match status" value="1"/>
</dbReference>
<keyword evidence="10" id="KW-0067">ATP-binding</keyword>
<dbReference type="InterPro" id="IPR036388">
    <property type="entry name" value="WH-like_DNA-bd_sf"/>
</dbReference>
<dbReference type="CDD" id="cd18794">
    <property type="entry name" value="SF2_C_RecQ"/>
    <property type="match status" value="1"/>
</dbReference>
<dbReference type="EC" id="5.6.2.4" evidence="16"/>
<evidence type="ECO:0000256" key="16">
    <source>
        <dbReference type="NCBIfam" id="TIGR01389"/>
    </source>
</evidence>
<keyword evidence="21" id="KW-1185">Reference proteome</keyword>
<dbReference type="InterPro" id="IPR004589">
    <property type="entry name" value="DNA_helicase_ATP-dep_RecQ"/>
</dbReference>
<evidence type="ECO:0000256" key="13">
    <source>
        <dbReference type="ARBA" id="ARBA00023204"/>
    </source>
</evidence>
<evidence type="ECO:0000256" key="5">
    <source>
        <dbReference type="ARBA" id="ARBA00022741"/>
    </source>
</evidence>
<dbReference type="Proteomes" id="UP001500227">
    <property type="component" value="Unassembled WGS sequence"/>
</dbReference>
<dbReference type="InterPro" id="IPR001650">
    <property type="entry name" value="Helicase_C-like"/>
</dbReference>
<evidence type="ECO:0000256" key="1">
    <source>
        <dbReference type="ARBA" id="ARBA00001946"/>
    </source>
</evidence>
<dbReference type="PROSITE" id="PS51192">
    <property type="entry name" value="HELICASE_ATP_BIND_1"/>
    <property type="match status" value="1"/>
</dbReference>
<dbReference type="Pfam" id="PF00270">
    <property type="entry name" value="DEAD"/>
    <property type="match status" value="1"/>
</dbReference>
<evidence type="ECO:0000256" key="7">
    <source>
        <dbReference type="ARBA" id="ARBA00022801"/>
    </source>
</evidence>
<comment type="caution">
    <text evidence="20">The sequence shown here is derived from an EMBL/GenBank/DDBJ whole genome shotgun (WGS) entry which is preliminary data.</text>
</comment>
<dbReference type="CDD" id="cd17920">
    <property type="entry name" value="DEXHc_RecQ"/>
    <property type="match status" value="1"/>
</dbReference>
<keyword evidence="8 20" id="KW-0347">Helicase</keyword>
<dbReference type="SMART" id="SM00487">
    <property type="entry name" value="DEXDc"/>
    <property type="match status" value="1"/>
</dbReference>
<dbReference type="Gene3D" id="1.10.10.10">
    <property type="entry name" value="Winged helix-like DNA-binding domain superfamily/Winged helix DNA-binding domain"/>
    <property type="match status" value="1"/>
</dbReference>
<keyword evidence="11" id="KW-0238">DNA-binding</keyword>
<evidence type="ECO:0000259" key="17">
    <source>
        <dbReference type="PROSITE" id="PS50967"/>
    </source>
</evidence>
<proteinExistence type="inferred from homology"/>
<dbReference type="PANTHER" id="PTHR13710">
    <property type="entry name" value="DNA HELICASE RECQ FAMILY MEMBER"/>
    <property type="match status" value="1"/>
</dbReference>
<accession>A0ABP9M163</accession>
<protein>
    <recommendedName>
        <fullName evidence="16">DNA helicase RecQ</fullName>
        <ecNumber evidence="16">5.6.2.4</ecNumber>
    </recommendedName>
</protein>
<dbReference type="SUPFAM" id="SSF52540">
    <property type="entry name" value="P-loop containing nucleoside triphosphate hydrolases"/>
    <property type="match status" value="2"/>
</dbReference>
<dbReference type="Pfam" id="PF16124">
    <property type="entry name" value="RecQ_Zn_bind"/>
    <property type="match status" value="1"/>
</dbReference>
<comment type="catalytic activity">
    <reaction evidence="15">
        <text>Couples ATP hydrolysis with the unwinding of duplex DNA by translocating in the 3'-5' direction.</text>
        <dbReference type="EC" id="5.6.2.4"/>
    </reaction>
</comment>
<dbReference type="PANTHER" id="PTHR13710:SF105">
    <property type="entry name" value="ATP-DEPENDENT DNA HELICASE Q1"/>
    <property type="match status" value="1"/>
</dbReference>
<dbReference type="RefSeq" id="WP_260649951.1">
    <property type="nucleotide sequence ID" value="NZ_BAABKD010000007.1"/>
</dbReference>
<comment type="cofactor">
    <cofactor evidence="2">
        <name>Zn(2+)</name>
        <dbReference type="ChEBI" id="CHEBI:29105"/>
    </cofactor>
</comment>
<dbReference type="GO" id="GO:0004386">
    <property type="term" value="F:helicase activity"/>
    <property type="evidence" value="ECO:0007669"/>
    <property type="project" value="UniProtKB-KW"/>
</dbReference>
<name>A0ABP9M163_9BURK</name>
<keyword evidence="9" id="KW-0862">Zinc</keyword>
<dbReference type="Pfam" id="PF00570">
    <property type="entry name" value="HRDC"/>
    <property type="match status" value="1"/>
</dbReference>
<dbReference type="InterPro" id="IPR018982">
    <property type="entry name" value="RQC_domain"/>
</dbReference>
<organism evidence="20 21">
    <name type="scientific">Paenalcaligenes hermetiae</name>
    <dbReference type="NCBI Taxonomy" id="1157987"/>
    <lineage>
        <taxon>Bacteria</taxon>
        <taxon>Pseudomonadati</taxon>
        <taxon>Pseudomonadota</taxon>
        <taxon>Betaproteobacteria</taxon>
        <taxon>Burkholderiales</taxon>
        <taxon>Alcaligenaceae</taxon>
        <taxon>Paenalcaligenes</taxon>
    </lineage>
</organism>
<dbReference type="EMBL" id="BAABKD010000007">
    <property type="protein sequence ID" value="GAA5087382.1"/>
    <property type="molecule type" value="Genomic_DNA"/>
</dbReference>
<feature type="domain" description="Helicase ATP-binding" evidence="18">
    <location>
        <begin position="26"/>
        <end position="194"/>
    </location>
</feature>
<dbReference type="SMART" id="SM00341">
    <property type="entry name" value="HRDC"/>
    <property type="match status" value="1"/>
</dbReference>
<dbReference type="Pfam" id="PF09382">
    <property type="entry name" value="RQC"/>
    <property type="match status" value="1"/>
</dbReference>
<evidence type="ECO:0000256" key="12">
    <source>
        <dbReference type="ARBA" id="ARBA00023172"/>
    </source>
</evidence>
<evidence type="ECO:0000256" key="9">
    <source>
        <dbReference type="ARBA" id="ARBA00022833"/>
    </source>
</evidence>
<dbReference type="SMART" id="SM00490">
    <property type="entry name" value="HELICc"/>
    <property type="match status" value="1"/>
</dbReference>
<dbReference type="InterPro" id="IPR014001">
    <property type="entry name" value="Helicase_ATP-bd"/>
</dbReference>
<dbReference type="SMART" id="SM00956">
    <property type="entry name" value="RQC"/>
    <property type="match status" value="1"/>
</dbReference>
<dbReference type="NCBIfam" id="TIGR00614">
    <property type="entry name" value="recQ_fam"/>
    <property type="match status" value="1"/>
</dbReference>
<evidence type="ECO:0000256" key="11">
    <source>
        <dbReference type="ARBA" id="ARBA00023125"/>
    </source>
</evidence>
<dbReference type="InterPro" id="IPR032284">
    <property type="entry name" value="RecQ_Zn-bd"/>
</dbReference>
<evidence type="ECO:0000256" key="10">
    <source>
        <dbReference type="ARBA" id="ARBA00022840"/>
    </source>
</evidence>
<dbReference type="InterPro" id="IPR027417">
    <property type="entry name" value="P-loop_NTPase"/>
</dbReference>
<feature type="domain" description="HRDC" evidence="17">
    <location>
        <begin position="527"/>
        <end position="606"/>
    </location>
</feature>
<dbReference type="InterPro" id="IPR010997">
    <property type="entry name" value="HRDC-like_sf"/>
</dbReference>